<evidence type="ECO:0000313" key="3">
    <source>
        <dbReference type="Proteomes" id="UP000585437"/>
    </source>
</evidence>
<protein>
    <submittedName>
        <fullName evidence="2">Dihydroorotase-like cyclic amidohydrolase</fullName>
    </submittedName>
</protein>
<dbReference type="InterPro" id="IPR011059">
    <property type="entry name" value="Metal-dep_hydrolase_composite"/>
</dbReference>
<dbReference type="Gene3D" id="2.30.40.10">
    <property type="entry name" value="Urease, subunit C, domain 1"/>
    <property type="match status" value="1"/>
</dbReference>
<dbReference type="GO" id="GO:0004038">
    <property type="term" value="F:allantoinase activity"/>
    <property type="evidence" value="ECO:0007669"/>
    <property type="project" value="TreeGrafter"/>
</dbReference>
<keyword evidence="3" id="KW-1185">Reference proteome</keyword>
<comment type="caution">
    <text evidence="2">The sequence shown here is derived from an EMBL/GenBank/DDBJ whole genome shotgun (WGS) entry which is preliminary data.</text>
</comment>
<dbReference type="GO" id="GO:0006145">
    <property type="term" value="P:purine nucleobase catabolic process"/>
    <property type="evidence" value="ECO:0007669"/>
    <property type="project" value="TreeGrafter"/>
</dbReference>
<accession>A0A7X0MUH4</accession>
<dbReference type="GO" id="GO:0005737">
    <property type="term" value="C:cytoplasm"/>
    <property type="evidence" value="ECO:0007669"/>
    <property type="project" value="TreeGrafter"/>
</dbReference>
<dbReference type="AlphaFoldDB" id="A0A7X0MUH4"/>
<dbReference type="EMBL" id="JACHBU010000007">
    <property type="protein sequence ID" value="MBB6510290.1"/>
    <property type="molecule type" value="Genomic_DNA"/>
</dbReference>
<dbReference type="SUPFAM" id="SSF51338">
    <property type="entry name" value="Composite domain of metallo-dependent hydrolases"/>
    <property type="match status" value="1"/>
</dbReference>
<proteinExistence type="predicted"/>
<gene>
    <name evidence="2" type="ORF">F4695_003676</name>
</gene>
<feature type="domain" description="Amidohydrolase-related" evidence="1">
    <location>
        <begin position="110"/>
        <end position="248"/>
    </location>
</feature>
<dbReference type="InterPro" id="IPR006680">
    <property type="entry name" value="Amidohydro-rel"/>
</dbReference>
<dbReference type="SUPFAM" id="SSF51556">
    <property type="entry name" value="Metallo-dependent hydrolases"/>
    <property type="match status" value="1"/>
</dbReference>
<dbReference type="Gene3D" id="3.20.20.140">
    <property type="entry name" value="Metal-dependent hydrolases"/>
    <property type="match status" value="1"/>
</dbReference>
<keyword evidence="2" id="KW-0378">Hydrolase</keyword>
<name>A0A7X0MUH4_9HYPH</name>
<sequence length="285" mass="31453">MVCAHPEYISFAWVLRDRLKVDSPGLDDLALSNASRPPFLEADAIQSSAYFARQAGAPLYVVHTSSREALEFALMQRTRGTQVFFETCPHYQTHDIFWEGGKKGKINPPLRERSDCEQLWQGLPNGDIDTIGTDHVHRDISSKSADIQGSSHGCPGLDTMLPVSLTDGRHKRGLSLERIAKLTSTNSARHMGLDHAKGSMATGMDAELTMTDVDAEWTLERSDVLSSAGYSIYEGKRFKGAIEHTMVSARSGLRGSKLVTENVGRGRYVYRKLRSIGELSRQGVA</sequence>
<dbReference type="InterPro" id="IPR032466">
    <property type="entry name" value="Metal_Hydrolase"/>
</dbReference>
<dbReference type="PANTHER" id="PTHR43668">
    <property type="entry name" value="ALLANTOINASE"/>
    <property type="match status" value="1"/>
</dbReference>
<evidence type="ECO:0000259" key="1">
    <source>
        <dbReference type="Pfam" id="PF01979"/>
    </source>
</evidence>
<dbReference type="PANTHER" id="PTHR43668:SF2">
    <property type="entry name" value="ALLANTOINASE"/>
    <property type="match status" value="1"/>
</dbReference>
<dbReference type="Pfam" id="PF01979">
    <property type="entry name" value="Amidohydro_1"/>
    <property type="match status" value="1"/>
</dbReference>
<dbReference type="InterPro" id="IPR050138">
    <property type="entry name" value="DHOase/Allantoinase_Hydrolase"/>
</dbReference>
<dbReference type="Proteomes" id="UP000585437">
    <property type="component" value="Unassembled WGS sequence"/>
</dbReference>
<evidence type="ECO:0000313" key="2">
    <source>
        <dbReference type="EMBL" id="MBB6510290.1"/>
    </source>
</evidence>
<dbReference type="RefSeq" id="WP_184655514.1">
    <property type="nucleotide sequence ID" value="NZ_JACHBU010000007.1"/>
</dbReference>
<reference evidence="2 3" key="1">
    <citation type="submission" date="2020-08" db="EMBL/GenBank/DDBJ databases">
        <title>The Agave Microbiome: Exploring the role of microbial communities in plant adaptations to desert environments.</title>
        <authorList>
            <person name="Partida-Martinez L.P."/>
        </authorList>
    </citation>
    <scope>NUCLEOTIDE SEQUENCE [LARGE SCALE GENOMIC DNA]</scope>
    <source>
        <strain evidence="2 3">AS3.12</strain>
    </source>
</reference>
<organism evidence="2 3">
    <name type="scientific">Rhizobium soli</name>
    <dbReference type="NCBI Taxonomy" id="424798"/>
    <lineage>
        <taxon>Bacteria</taxon>
        <taxon>Pseudomonadati</taxon>
        <taxon>Pseudomonadota</taxon>
        <taxon>Alphaproteobacteria</taxon>
        <taxon>Hyphomicrobiales</taxon>
        <taxon>Rhizobiaceae</taxon>
        <taxon>Rhizobium/Agrobacterium group</taxon>
        <taxon>Rhizobium</taxon>
    </lineage>
</organism>